<evidence type="ECO:0000256" key="1">
    <source>
        <dbReference type="SAM" id="SignalP"/>
    </source>
</evidence>
<reference evidence="3" key="1">
    <citation type="submission" date="2016-09" db="EMBL/GenBank/DDBJ databases">
        <authorList>
            <person name="Wan X."/>
            <person name="Hou S."/>
        </authorList>
    </citation>
    <scope>NUCLEOTIDE SEQUENCE [LARGE SCALE GENOMIC DNA]</scope>
    <source>
        <strain evidence="3">KH87</strain>
    </source>
</reference>
<name>A0A1E7Q5N3_9GAMM</name>
<feature type="signal peptide" evidence="1">
    <location>
        <begin position="1"/>
        <end position="20"/>
    </location>
</feature>
<dbReference type="STRING" id="1628148.BI198_07880"/>
<proteinExistence type="predicted"/>
<sequence length="194" mass="21878">MKRLIAPALIGLLIQLPVMADTLITSDNLTKLEILLPKLTALENNKQVRFNQNVTLQPHCNWQQQYTDLKAQQPDSASVAQAEQLIQQNGFKTEQFLELSAKVSWPMLDAVMPMMQMSQQAAVFMPADQRKKLQQSFNKSNRYYKTVGGCLTNEDKQALAQHKQRIMQLATDMSGLAGTSGMDFNQLMKMSNTN</sequence>
<gene>
    <name evidence="2" type="ORF">BI198_07880</name>
</gene>
<accession>A0A1E7Q5N3</accession>
<evidence type="ECO:0000313" key="3">
    <source>
        <dbReference type="Proteomes" id="UP000242258"/>
    </source>
</evidence>
<evidence type="ECO:0000313" key="2">
    <source>
        <dbReference type="EMBL" id="OEY69489.1"/>
    </source>
</evidence>
<protein>
    <submittedName>
        <fullName evidence="2">Uncharacterized protein</fullName>
    </submittedName>
</protein>
<keyword evidence="1" id="KW-0732">Signal</keyword>
<dbReference type="RefSeq" id="WP_070049059.1">
    <property type="nucleotide sequence ID" value="NZ_CBCSDO010000005.1"/>
</dbReference>
<dbReference type="OrthoDB" id="5765079at2"/>
<comment type="caution">
    <text evidence="2">The sequence shown here is derived from an EMBL/GenBank/DDBJ whole genome shotgun (WGS) entry which is preliminary data.</text>
</comment>
<dbReference type="AlphaFoldDB" id="A0A1E7Q5N3"/>
<dbReference type="EMBL" id="MKEK01000001">
    <property type="protein sequence ID" value="OEY69489.1"/>
    <property type="molecule type" value="Genomic_DNA"/>
</dbReference>
<organism evidence="2 3">
    <name type="scientific">Rheinheimera salexigens</name>
    <dbReference type="NCBI Taxonomy" id="1628148"/>
    <lineage>
        <taxon>Bacteria</taxon>
        <taxon>Pseudomonadati</taxon>
        <taxon>Pseudomonadota</taxon>
        <taxon>Gammaproteobacteria</taxon>
        <taxon>Chromatiales</taxon>
        <taxon>Chromatiaceae</taxon>
        <taxon>Rheinheimera</taxon>
    </lineage>
</organism>
<feature type="chain" id="PRO_5009200385" evidence="1">
    <location>
        <begin position="21"/>
        <end position="194"/>
    </location>
</feature>
<dbReference type="Proteomes" id="UP000242258">
    <property type="component" value="Unassembled WGS sequence"/>
</dbReference>
<keyword evidence="3" id="KW-1185">Reference proteome</keyword>